<dbReference type="Pfam" id="PF12296">
    <property type="entry name" value="HsbA"/>
    <property type="match status" value="1"/>
</dbReference>
<dbReference type="EMBL" id="JAPEVB010000003">
    <property type="protein sequence ID" value="KAJ4391525.1"/>
    <property type="molecule type" value="Genomic_DNA"/>
</dbReference>
<evidence type="ECO:0000256" key="1">
    <source>
        <dbReference type="SAM" id="SignalP"/>
    </source>
</evidence>
<dbReference type="PANTHER" id="PTHR38123">
    <property type="entry name" value="CELL WALL SERINE-THREONINE-RICH GALACTOMANNOPROTEIN MP1 (AFU_ORTHOLOGUE AFUA_4G03240)"/>
    <property type="match status" value="1"/>
</dbReference>
<evidence type="ECO:0000313" key="2">
    <source>
        <dbReference type="EMBL" id="KAJ4391525.1"/>
    </source>
</evidence>
<dbReference type="AlphaFoldDB" id="A0A9W8YV12"/>
<dbReference type="PANTHER" id="PTHR38123:SF4">
    <property type="entry name" value="CELL WALL GALACTOMANNOPROTEIN, PUTATIVE (AFU_ORTHOLOGUE AFUA_4G00870)-RELATED"/>
    <property type="match status" value="1"/>
</dbReference>
<name>A0A9W8YV12_9PEZI</name>
<evidence type="ECO:0000313" key="3">
    <source>
        <dbReference type="Proteomes" id="UP001140453"/>
    </source>
</evidence>
<keyword evidence="1" id="KW-0732">Signal</keyword>
<feature type="chain" id="PRO_5040857884" evidence="1">
    <location>
        <begin position="20"/>
        <end position="294"/>
    </location>
</feature>
<sequence length="294" mass="30183">MVASTLALALLGLTAVTSAVVKQDFTDALQGMQLGRSLDVRQAGGVAAVNRSIAAIGASLATANNSVVAFDGGITDLLDVNDAVVGLGTQLNETTAVAQATPLLSPTDSTAIGIEFLFLQPNINLLLQNLDAKRDQFDSALFGILDTRSLIRDTLIIQQNNSAALGTALLNILDPSLRGIAEPINDQIQGNFTASVNAWQGRSGTIAIPQALVPTATKLLASIGPAIVGLFGGSDSSAASAVADFAENLVPRDTKYCCGITQERLDALGPDQNDLDGVPGPLIAAFKVAGILPP</sequence>
<comment type="caution">
    <text evidence="2">The sequence shown here is derived from an EMBL/GenBank/DDBJ whole genome shotgun (WGS) entry which is preliminary data.</text>
</comment>
<gene>
    <name evidence="2" type="ORF">N0V93_005143</name>
</gene>
<dbReference type="InterPro" id="IPR021054">
    <property type="entry name" value="Cell_wall_mannoprotein_1"/>
</dbReference>
<accession>A0A9W8YV12</accession>
<proteinExistence type="predicted"/>
<protein>
    <submittedName>
        <fullName evidence="2">Uncharacterized protein</fullName>
    </submittedName>
</protein>
<reference evidence="2" key="1">
    <citation type="submission" date="2022-10" db="EMBL/GenBank/DDBJ databases">
        <title>Tapping the CABI collections for fungal endophytes: first genome assemblies for Collariella, Neodidymelliopsis, Ascochyta clinopodiicola, Didymella pomorum, Didymosphaeria variabile, Neocosmospora piperis and Neocucurbitaria cava.</title>
        <authorList>
            <person name="Hill R."/>
        </authorList>
    </citation>
    <scope>NUCLEOTIDE SEQUENCE</scope>
    <source>
        <strain evidence="2">IMI 355082</strain>
    </source>
</reference>
<organism evidence="2 3">
    <name type="scientific">Gnomoniopsis smithogilvyi</name>
    <dbReference type="NCBI Taxonomy" id="1191159"/>
    <lineage>
        <taxon>Eukaryota</taxon>
        <taxon>Fungi</taxon>
        <taxon>Dikarya</taxon>
        <taxon>Ascomycota</taxon>
        <taxon>Pezizomycotina</taxon>
        <taxon>Sordariomycetes</taxon>
        <taxon>Sordariomycetidae</taxon>
        <taxon>Diaporthales</taxon>
        <taxon>Gnomoniaceae</taxon>
        <taxon>Gnomoniopsis</taxon>
    </lineage>
</organism>
<keyword evidence="3" id="KW-1185">Reference proteome</keyword>
<dbReference type="OrthoDB" id="3485059at2759"/>
<dbReference type="Proteomes" id="UP001140453">
    <property type="component" value="Unassembled WGS sequence"/>
</dbReference>
<dbReference type="GO" id="GO:0005576">
    <property type="term" value="C:extracellular region"/>
    <property type="evidence" value="ECO:0007669"/>
    <property type="project" value="TreeGrafter"/>
</dbReference>
<dbReference type="Gene3D" id="1.20.1280.140">
    <property type="match status" value="1"/>
</dbReference>
<feature type="signal peptide" evidence="1">
    <location>
        <begin position="1"/>
        <end position="19"/>
    </location>
</feature>